<dbReference type="InterPro" id="IPR001959">
    <property type="entry name" value="Transposase"/>
</dbReference>
<evidence type="ECO:0000259" key="9">
    <source>
        <dbReference type="Pfam" id="PF01385"/>
    </source>
</evidence>
<dbReference type="Pfam" id="PF07282">
    <property type="entry name" value="Cas12f1-like_TNB"/>
    <property type="match status" value="1"/>
</dbReference>
<evidence type="ECO:0000256" key="6">
    <source>
        <dbReference type="ARBA" id="ARBA00023125"/>
    </source>
</evidence>
<dbReference type="InterPro" id="IPR010095">
    <property type="entry name" value="Cas12f1-like_TNB"/>
</dbReference>
<evidence type="ECO:0000313" key="13">
    <source>
        <dbReference type="Proteomes" id="UP000231637"/>
    </source>
</evidence>
<evidence type="ECO:0000256" key="4">
    <source>
        <dbReference type="ARBA" id="ARBA00022723"/>
    </source>
</evidence>
<evidence type="ECO:0000259" key="11">
    <source>
        <dbReference type="Pfam" id="PF12323"/>
    </source>
</evidence>
<evidence type="ECO:0000256" key="7">
    <source>
        <dbReference type="ARBA" id="ARBA00023172"/>
    </source>
</evidence>
<evidence type="ECO:0000259" key="10">
    <source>
        <dbReference type="Pfam" id="PF07282"/>
    </source>
</evidence>
<reference evidence="12 13" key="1">
    <citation type="submission" date="2016-12" db="EMBL/GenBank/DDBJ databases">
        <title>Isolation and genomic insights into novel planktonic Zetaproteobacteria from stratified waters of the Chesapeake Bay.</title>
        <authorList>
            <person name="McAllister S.M."/>
            <person name="Kato S."/>
            <person name="Chan C.S."/>
            <person name="Chiu B.K."/>
            <person name="Field E.K."/>
        </authorList>
    </citation>
    <scope>NUCLEOTIDE SEQUENCE [LARGE SCALE GENOMIC DNA]</scope>
    <source>
        <strain evidence="12 13">CP-8</strain>
    </source>
</reference>
<feature type="coiled-coil region" evidence="8">
    <location>
        <begin position="219"/>
        <end position="246"/>
    </location>
</feature>
<keyword evidence="4" id="KW-0479">Metal-binding</keyword>
<dbReference type="PANTHER" id="PTHR30405">
    <property type="entry name" value="TRANSPOSASE"/>
    <property type="match status" value="1"/>
</dbReference>
<organism evidence="12 13">
    <name type="scientific">Mariprofundus ferrinatatus</name>
    <dbReference type="NCBI Taxonomy" id="1921087"/>
    <lineage>
        <taxon>Bacteria</taxon>
        <taxon>Pseudomonadati</taxon>
        <taxon>Pseudomonadota</taxon>
        <taxon>Candidatius Mariprofundia</taxon>
        <taxon>Mariprofundales</taxon>
        <taxon>Mariprofundaceae</taxon>
        <taxon>Mariprofundus</taxon>
    </lineage>
</organism>
<dbReference type="EMBL" id="CP018800">
    <property type="protein sequence ID" value="ATX81976.1"/>
    <property type="molecule type" value="Genomic_DNA"/>
</dbReference>
<feature type="domain" description="Probable transposase IS891/IS1136/IS1341" evidence="9">
    <location>
        <begin position="177"/>
        <end position="291"/>
    </location>
</feature>
<evidence type="ECO:0000256" key="8">
    <source>
        <dbReference type="SAM" id="Coils"/>
    </source>
</evidence>
<evidence type="ECO:0000256" key="2">
    <source>
        <dbReference type="ARBA" id="ARBA00011044"/>
    </source>
</evidence>
<keyword evidence="6" id="KW-0238">DNA-binding</keyword>
<dbReference type="GO" id="GO:0006310">
    <property type="term" value="P:DNA recombination"/>
    <property type="evidence" value="ECO:0007669"/>
    <property type="project" value="UniProtKB-KW"/>
</dbReference>
<dbReference type="GO" id="GO:0003677">
    <property type="term" value="F:DNA binding"/>
    <property type="evidence" value="ECO:0007669"/>
    <property type="project" value="UniProtKB-KW"/>
</dbReference>
<keyword evidence="3" id="KW-0815">Transposition</keyword>
<evidence type="ECO:0000256" key="5">
    <source>
        <dbReference type="ARBA" id="ARBA00022833"/>
    </source>
</evidence>
<protein>
    <submittedName>
        <fullName evidence="12">Putative transposase</fullName>
    </submittedName>
</protein>
<accession>A0A2K8LCG0</accession>
<comment type="similarity">
    <text evidence="1">In the C-terminal section; belongs to the transposase 35 family.</text>
</comment>
<dbReference type="KEGG" id="mfn:Ga0123462_1112"/>
<dbReference type="AlphaFoldDB" id="A0A2K8LCG0"/>
<evidence type="ECO:0000256" key="1">
    <source>
        <dbReference type="ARBA" id="ARBA00008761"/>
    </source>
</evidence>
<sequence length="420" mass="47273">MRLINRHVQVQSYTMEILKAYRFRLEPTPEQRQSFVEFAGCRRFVWNKALELNLYRLDHKRPIIRYRDIAGMLRLWKQSDEFGFLAQAHSQVLQQCLKDLDRAFADAFDKKQPGKRMPRFKRKGLNDSFRFPQGIRVDGARVFLPKIGMVRMRLSRPLAGEIRSATVSRRGKHWFVSILCRVEVDTPVHPSDSIVGIDRGVVNLATLSDGSAFEGSKPLRRLSRKLARLQRQLARKKKLSANWHKQRDRITRLHINIADARSDAIHKATTTISKNHAIVCLEELRTRNMTASAKGSADEPGSNVRQKAGLNRSILDMGWFEFGRQLEYKQQWRGGQVILIDPRNTSRKCSACGFTDKGNRADQASFSCMACGHAENADVNAARNILAAGLAATACGGIGRKAPREAGTGGAAMQPLPLAA</sequence>
<dbReference type="InterPro" id="IPR021027">
    <property type="entry name" value="Transposase_put_HTH"/>
</dbReference>
<dbReference type="GO" id="GO:0046872">
    <property type="term" value="F:metal ion binding"/>
    <property type="evidence" value="ECO:0007669"/>
    <property type="project" value="UniProtKB-KW"/>
</dbReference>
<keyword evidence="7" id="KW-0233">DNA recombination</keyword>
<evidence type="ECO:0000256" key="3">
    <source>
        <dbReference type="ARBA" id="ARBA00022578"/>
    </source>
</evidence>
<dbReference type="GO" id="GO:0032196">
    <property type="term" value="P:transposition"/>
    <property type="evidence" value="ECO:0007669"/>
    <property type="project" value="UniProtKB-KW"/>
</dbReference>
<keyword evidence="5" id="KW-0862">Zinc</keyword>
<dbReference type="PANTHER" id="PTHR30405:SF25">
    <property type="entry name" value="RNA-GUIDED DNA ENDONUCLEASE INSQ-RELATED"/>
    <property type="match status" value="1"/>
</dbReference>
<keyword evidence="13" id="KW-1185">Reference proteome</keyword>
<feature type="domain" description="Transposase putative helix-turn-helix" evidence="11">
    <location>
        <begin position="15"/>
        <end position="53"/>
    </location>
</feature>
<feature type="domain" description="Cas12f1-like TNB" evidence="10">
    <location>
        <begin position="319"/>
        <end position="385"/>
    </location>
</feature>
<comment type="similarity">
    <text evidence="2">In the N-terminal section; belongs to the transposase 2 family.</text>
</comment>
<keyword evidence="8" id="KW-0175">Coiled coil</keyword>
<dbReference type="Pfam" id="PF01385">
    <property type="entry name" value="OrfB_IS605"/>
    <property type="match status" value="1"/>
</dbReference>
<dbReference type="NCBIfam" id="NF040570">
    <property type="entry name" value="guided_TnpB"/>
    <property type="match status" value="1"/>
</dbReference>
<evidence type="ECO:0000313" key="12">
    <source>
        <dbReference type="EMBL" id="ATX81976.1"/>
    </source>
</evidence>
<dbReference type="Pfam" id="PF12323">
    <property type="entry name" value="HTH_OrfB_IS605"/>
    <property type="match status" value="1"/>
</dbReference>
<proteinExistence type="inferred from homology"/>
<dbReference type="InterPro" id="IPR051399">
    <property type="entry name" value="RNA-guided_DNA_endo/Transpos"/>
</dbReference>
<gene>
    <name evidence="12" type="ORF">Ga0123462_1112</name>
</gene>
<name>A0A2K8LCG0_9PROT</name>
<dbReference type="Proteomes" id="UP000231637">
    <property type="component" value="Chromosome"/>
</dbReference>